<proteinExistence type="predicted"/>
<gene>
    <name evidence="2" type="ORF">AVDCRST_MAG96-136</name>
</gene>
<feature type="transmembrane region" description="Helical" evidence="1">
    <location>
        <begin position="18"/>
        <end position="35"/>
    </location>
</feature>
<keyword evidence="1" id="KW-1133">Transmembrane helix</keyword>
<name>A0A6J4RE32_9BACT</name>
<reference evidence="2" key="1">
    <citation type="submission" date="2020-02" db="EMBL/GenBank/DDBJ databases">
        <authorList>
            <person name="Meier V. D."/>
        </authorList>
    </citation>
    <scope>NUCLEOTIDE SEQUENCE</scope>
    <source>
        <strain evidence="2">AVDCRST_MAG96</strain>
    </source>
</reference>
<keyword evidence="1" id="KW-0812">Transmembrane</keyword>
<keyword evidence="1" id="KW-0472">Membrane</keyword>
<sequence>MHHVQTIKDELRGDNENAFFLCYYFLIEFSMITIVKKRVALCYLSHLEVDH</sequence>
<dbReference type="EMBL" id="CADCVN010000050">
    <property type="protein sequence ID" value="CAA9467458.1"/>
    <property type="molecule type" value="Genomic_DNA"/>
</dbReference>
<dbReference type="AlphaFoldDB" id="A0A6J4RE32"/>
<evidence type="ECO:0000256" key="1">
    <source>
        <dbReference type="SAM" id="Phobius"/>
    </source>
</evidence>
<accession>A0A6J4RE32</accession>
<organism evidence="2">
    <name type="scientific">uncultured Segetibacter sp</name>
    <dbReference type="NCBI Taxonomy" id="481133"/>
    <lineage>
        <taxon>Bacteria</taxon>
        <taxon>Pseudomonadati</taxon>
        <taxon>Bacteroidota</taxon>
        <taxon>Chitinophagia</taxon>
        <taxon>Chitinophagales</taxon>
        <taxon>Chitinophagaceae</taxon>
        <taxon>Segetibacter</taxon>
        <taxon>environmental samples</taxon>
    </lineage>
</organism>
<evidence type="ECO:0000313" key="2">
    <source>
        <dbReference type="EMBL" id="CAA9467458.1"/>
    </source>
</evidence>
<protein>
    <submittedName>
        <fullName evidence="2">Uncharacterized protein</fullName>
    </submittedName>
</protein>